<protein>
    <recommendedName>
        <fullName evidence="3">HNH endonuclease</fullName>
    </recommendedName>
</protein>
<name>A0ABV1UDZ8_9ACTN</name>
<sequence>MSGPRKPLAQRRAEAETSASRAAGYCALVHPEGGASCTRWPHSDRRHIDHFNGRKQLGDASGTEWFE</sequence>
<reference evidence="1 2" key="1">
    <citation type="submission" date="2024-06" db="EMBL/GenBank/DDBJ databases">
        <title>The Natural Products Discovery Center: Release of the First 8490 Sequenced Strains for Exploring Actinobacteria Biosynthetic Diversity.</title>
        <authorList>
            <person name="Kalkreuter E."/>
            <person name="Kautsar S.A."/>
            <person name="Yang D."/>
            <person name="Bader C.D."/>
            <person name="Teijaro C.N."/>
            <person name="Fluegel L."/>
            <person name="Davis C.M."/>
            <person name="Simpson J.R."/>
            <person name="Lauterbach L."/>
            <person name="Steele A.D."/>
            <person name="Gui C."/>
            <person name="Meng S."/>
            <person name="Li G."/>
            <person name="Viehrig K."/>
            <person name="Ye F."/>
            <person name="Su P."/>
            <person name="Kiefer A.F."/>
            <person name="Nichols A."/>
            <person name="Cepeda A.J."/>
            <person name="Yan W."/>
            <person name="Fan B."/>
            <person name="Jiang Y."/>
            <person name="Adhikari A."/>
            <person name="Zheng C.-J."/>
            <person name="Schuster L."/>
            <person name="Cowan T.M."/>
            <person name="Smanski M.J."/>
            <person name="Chevrette M.G."/>
            <person name="De Carvalho L.P.S."/>
            <person name="Shen B."/>
        </authorList>
    </citation>
    <scope>NUCLEOTIDE SEQUENCE [LARGE SCALE GENOMIC DNA]</scope>
    <source>
        <strain evidence="1 2">NPDC001166</strain>
    </source>
</reference>
<accession>A0ABV1UDZ8</accession>
<comment type="caution">
    <text evidence="1">The sequence shown here is derived from an EMBL/GenBank/DDBJ whole genome shotgun (WGS) entry which is preliminary data.</text>
</comment>
<evidence type="ECO:0008006" key="3">
    <source>
        <dbReference type="Google" id="ProtNLM"/>
    </source>
</evidence>
<evidence type="ECO:0000313" key="2">
    <source>
        <dbReference type="Proteomes" id="UP001470023"/>
    </source>
</evidence>
<keyword evidence="2" id="KW-1185">Reference proteome</keyword>
<evidence type="ECO:0000313" key="1">
    <source>
        <dbReference type="EMBL" id="MER6431936.1"/>
    </source>
</evidence>
<dbReference type="EMBL" id="JBEPAZ010000034">
    <property type="protein sequence ID" value="MER6431936.1"/>
    <property type="molecule type" value="Genomic_DNA"/>
</dbReference>
<gene>
    <name evidence="1" type="ORF">ABT272_30065</name>
</gene>
<proteinExistence type="predicted"/>
<organism evidence="1 2">
    <name type="scientific">Streptomyces sp. 900105245</name>
    <dbReference type="NCBI Taxonomy" id="3154379"/>
    <lineage>
        <taxon>Bacteria</taxon>
        <taxon>Bacillati</taxon>
        <taxon>Actinomycetota</taxon>
        <taxon>Actinomycetes</taxon>
        <taxon>Kitasatosporales</taxon>
        <taxon>Streptomycetaceae</taxon>
        <taxon>Streptomyces</taxon>
    </lineage>
</organism>
<dbReference type="Proteomes" id="UP001470023">
    <property type="component" value="Unassembled WGS sequence"/>
</dbReference>
<dbReference type="RefSeq" id="WP_352064868.1">
    <property type="nucleotide sequence ID" value="NZ_JBEPAZ010000034.1"/>
</dbReference>